<dbReference type="EMBL" id="ML995475">
    <property type="protein sequence ID" value="KAF2146850.1"/>
    <property type="molecule type" value="Genomic_DNA"/>
</dbReference>
<dbReference type="SUPFAM" id="SSF50978">
    <property type="entry name" value="WD40 repeat-like"/>
    <property type="match status" value="1"/>
</dbReference>
<dbReference type="PROSITE" id="PS50082">
    <property type="entry name" value="WD_REPEATS_2"/>
    <property type="match status" value="1"/>
</dbReference>
<dbReference type="PANTHER" id="PTHR43991:SF12">
    <property type="entry name" value="WD REPEAT PROTEIN (AFU_ORTHOLOGUE AFUA_8G05640)"/>
    <property type="match status" value="1"/>
</dbReference>
<dbReference type="RefSeq" id="XP_033402559.1">
    <property type="nucleotide sequence ID" value="XM_033536377.1"/>
</dbReference>
<accession>A0A6A6BS71</accession>
<evidence type="ECO:0000313" key="3">
    <source>
        <dbReference type="Proteomes" id="UP000799438"/>
    </source>
</evidence>
<protein>
    <submittedName>
        <fullName evidence="2">Uncharacterized protein</fullName>
    </submittedName>
</protein>
<dbReference type="InterPro" id="IPR036322">
    <property type="entry name" value="WD40_repeat_dom_sf"/>
</dbReference>
<gene>
    <name evidence="2" type="ORF">K452DRAFT_218739</name>
</gene>
<proteinExistence type="predicted"/>
<dbReference type="AlphaFoldDB" id="A0A6A6BS71"/>
<evidence type="ECO:0000256" key="1">
    <source>
        <dbReference type="PROSITE-ProRule" id="PRU00221"/>
    </source>
</evidence>
<dbReference type="PANTHER" id="PTHR43991">
    <property type="entry name" value="WD REPEAT PROTEIN (AFU_ORTHOLOGUE AFUA_8G05640)-RELATED"/>
    <property type="match status" value="1"/>
</dbReference>
<dbReference type="InterPro" id="IPR001680">
    <property type="entry name" value="WD40_rpt"/>
</dbReference>
<sequence length="478" mass="52641">MAGTIPEFGVSHVGAEASKVKHWERPQSVSRDDLQGNRYDIQGIDWDKLETTREEARDARTKLYQSTTSRVCTRASPLAQRLPNTESYFRFRRMNTKHQALIAHFQLRNLIAATSRNDIYYAGRSRIMRTDSLGQSTDCVMDLTKSSFDSLHSAAFDVTSMAASDDILIAGGFYGEYALIDLQSEYGTKPTQGFITHRVNGITNHVHTFNSRSSGNPMAVFSSNDKCLRILDCHTNTFISDFGYEEAINCSATSPNGRMRMLVGDFQETLITDAETGRPFERLGGHTEDAFACAWADDGIHLATGAQDSQVVIYDARWWRAPLAILASSMACPRSLHFSPVGGGRRVLLAAEADDVVSVIDAQNFDRCQTLNFFGTVSGVSFLPDGSSFYVANSDGKFGGIMEFERAGHGELFGHSNTGASAAQGRWNDAGKRRAWVGADAEGPHEWADESVLESDARVRLTAKARKLRGLDLDDLVV</sequence>
<dbReference type="InterPro" id="IPR015943">
    <property type="entry name" value="WD40/YVTN_repeat-like_dom_sf"/>
</dbReference>
<organism evidence="2 3">
    <name type="scientific">Aplosporella prunicola CBS 121167</name>
    <dbReference type="NCBI Taxonomy" id="1176127"/>
    <lineage>
        <taxon>Eukaryota</taxon>
        <taxon>Fungi</taxon>
        <taxon>Dikarya</taxon>
        <taxon>Ascomycota</taxon>
        <taxon>Pezizomycotina</taxon>
        <taxon>Dothideomycetes</taxon>
        <taxon>Dothideomycetes incertae sedis</taxon>
        <taxon>Botryosphaeriales</taxon>
        <taxon>Aplosporellaceae</taxon>
        <taxon>Aplosporella</taxon>
    </lineage>
</organism>
<feature type="repeat" description="WD" evidence="1">
    <location>
        <begin position="283"/>
        <end position="315"/>
    </location>
</feature>
<evidence type="ECO:0000313" key="2">
    <source>
        <dbReference type="EMBL" id="KAF2146850.1"/>
    </source>
</evidence>
<keyword evidence="1" id="KW-0853">WD repeat</keyword>
<dbReference type="SMART" id="SM00320">
    <property type="entry name" value="WD40"/>
    <property type="match status" value="3"/>
</dbReference>
<keyword evidence="3" id="KW-1185">Reference proteome</keyword>
<dbReference type="Pfam" id="PF00400">
    <property type="entry name" value="WD40"/>
    <property type="match status" value="1"/>
</dbReference>
<dbReference type="Gene3D" id="2.130.10.10">
    <property type="entry name" value="YVTN repeat-like/Quinoprotein amine dehydrogenase"/>
    <property type="match status" value="2"/>
</dbReference>
<reference evidence="2" key="1">
    <citation type="journal article" date="2020" name="Stud. Mycol.">
        <title>101 Dothideomycetes genomes: a test case for predicting lifestyles and emergence of pathogens.</title>
        <authorList>
            <person name="Haridas S."/>
            <person name="Albert R."/>
            <person name="Binder M."/>
            <person name="Bloem J."/>
            <person name="Labutti K."/>
            <person name="Salamov A."/>
            <person name="Andreopoulos B."/>
            <person name="Baker S."/>
            <person name="Barry K."/>
            <person name="Bills G."/>
            <person name="Bluhm B."/>
            <person name="Cannon C."/>
            <person name="Castanera R."/>
            <person name="Culley D."/>
            <person name="Daum C."/>
            <person name="Ezra D."/>
            <person name="Gonzalez J."/>
            <person name="Henrissat B."/>
            <person name="Kuo A."/>
            <person name="Liang C."/>
            <person name="Lipzen A."/>
            <person name="Lutzoni F."/>
            <person name="Magnuson J."/>
            <person name="Mondo S."/>
            <person name="Nolan M."/>
            <person name="Ohm R."/>
            <person name="Pangilinan J."/>
            <person name="Park H.-J."/>
            <person name="Ramirez L."/>
            <person name="Alfaro M."/>
            <person name="Sun H."/>
            <person name="Tritt A."/>
            <person name="Yoshinaga Y."/>
            <person name="Zwiers L.-H."/>
            <person name="Turgeon B."/>
            <person name="Goodwin S."/>
            <person name="Spatafora J."/>
            <person name="Crous P."/>
            <person name="Grigoriev I."/>
        </authorList>
    </citation>
    <scope>NUCLEOTIDE SEQUENCE</scope>
    <source>
        <strain evidence="2">CBS 121167</strain>
    </source>
</reference>
<dbReference type="OrthoDB" id="20669at2759"/>
<dbReference type="Proteomes" id="UP000799438">
    <property type="component" value="Unassembled WGS sequence"/>
</dbReference>
<dbReference type="GeneID" id="54293873"/>
<name>A0A6A6BS71_9PEZI</name>